<dbReference type="Pfam" id="PF00270">
    <property type="entry name" value="DEAD"/>
    <property type="match status" value="1"/>
</dbReference>
<keyword evidence="1" id="KW-0547">Nucleotide-binding</keyword>
<dbReference type="InterPro" id="IPR007502">
    <property type="entry name" value="Helicase-assoc_dom"/>
</dbReference>
<dbReference type="Proteomes" id="UP001652583">
    <property type="component" value="Chromosome E2"/>
</dbReference>
<dbReference type="Gene3D" id="3.40.50.300">
    <property type="entry name" value="P-loop containing nucleotide triphosphate hydrolases"/>
    <property type="match status" value="2"/>
</dbReference>
<keyword evidence="4" id="KW-0067">ATP-binding</keyword>
<dbReference type="InterPro" id="IPR011545">
    <property type="entry name" value="DEAD/DEAH_box_helicase_dom"/>
</dbReference>
<dbReference type="PANTHER" id="PTHR18934:SF221">
    <property type="entry name" value="ATP-DEPENDENT RNA HELICASE DHX34-RELATED"/>
    <property type="match status" value="1"/>
</dbReference>
<dbReference type="Pfam" id="PF24485">
    <property type="entry name" value="zf-C2H2_DHX34"/>
    <property type="match status" value="1"/>
</dbReference>
<feature type="domain" description="Helicase ATP-binding" evidence="6">
    <location>
        <begin position="386"/>
        <end position="546"/>
    </location>
</feature>
<dbReference type="GO" id="GO:0005524">
    <property type="term" value="F:ATP binding"/>
    <property type="evidence" value="ECO:0007669"/>
    <property type="project" value="UniProtKB-KW"/>
</dbReference>
<dbReference type="SMART" id="SM00490">
    <property type="entry name" value="HELICc"/>
    <property type="match status" value="1"/>
</dbReference>
<dbReference type="SUPFAM" id="SSF52540">
    <property type="entry name" value="P-loop containing nucleoside triphosphate hydrolases"/>
    <property type="match status" value="1"/>
</dbReference>
<dbReference type="CDD" id="cd18791">
    <property type="entry name" value="SF2_C_RHA"/>
    <property type="match status" value="1"/>
</dbReference>
<feature type="domain" description="Helicase C-terminal" evidence="7">
    <location>
        <begin position="582"/>
        <end position="750"/>
    </location>
</feature>
<dbReference type="PROSITE" id="PS51194">
    <property type="entry name" value="HELICASE_CTER"/>
    <property type="match status" value="1"/>
</dbReference>
<gene>
    <name evidence="9" type="primary">DHX34</name>
</gene>
<dbReference type="KEGG" id="aju:106973566"/>
<dbReference type="InterPro" id="IPR014001">
    <property type="entry name" value="Helicase_ATP-bd"/>
</dbReference>
<dbReference type="InterPro" id="IPR027417">
    <property type="entry name" value="P-loop_NTPase"/>
</dbReference>
<evidence type="ECO:0000256" key="3">
    <source>
        <dbReference type="ARBA" id="ARBA00022806"/>
    </source>
</evidence>
<dbReference type="PROSITE" id="PS51192">
    <property type="entry name" value="HELICASE_ATP_BIND_1"/>
    <property type="match status" value="1"/>
</dbReference>
<feature type="region of interest" description="Disordered" evidence="5">
    <location>
        <begin position="938"/>
        <end position="973"/>
    </location>
</feature>
<dbReference type="GO" id="GO:0016787">
    <property type="term" value="F:hydrolase activity"/>
    <property type="evidence" value="ECO:0007669"/>
    <property type="project" value="UniProtKB-KW"/>
</dbReference>
<dbReference type="Pfam" id="PF04408">
    <property type="entry name" value="WHD_HA2"/>
    <property type="match status" value="1"/>
</dbReference>
<evidence type="ECO:0000313" key="9">
    <source>
        <dbReference type="RefSeq" id="XP_026893719.2"/>
    </source>
</evidence>
<evidence type="ECO:0000256" key="2">
    <source>
        <dbReference type="ARBA" id="ARBA00022801"/>
    </source>
</evidence>
<reference evidence="9" key="1">
    <citation type="submission" date="2025-08" db="UniProtKB">
        <authorList>
            <consortium name="RefSeq"/>
        </authorList>
    </citation>
    <scope>IDENTIFICATION</scope>
    <source>
        <tissue evidence="9">Blood</tissue>
    </source>
</reference>
<dbReference type="Pfam" id="PF00271">
    <property type="entry name" value="Helicase_C"/>
    <property type="match status" value="1"/>
</dbReference>
<dbReference type="GO" id="GO:0003723">
    <property type="term" value="F:RNA binding"/>
    <property type="evidence" value="ECO:0007669"/>
    <property type="project" value="UniProtKB-KW"/>
</dbReference>
<protein>
    <submittedName>
        <fullName evidence="9">Probable ATP-dependent RNA helicase DHX34 isoform X1</fullName>
    </submittedName>
</protein>
<keyword evidence="3 9" id="KW-0347">Helicase</keyword>
<dbReference type="GeneID" id="106973566"/>
<feature type="compositionally biased region" description="Basic and acidic residues" evidence="5">
    <location>
        <begin position="50"/>
        <end position="67"/>
    </location>
</feature>
<dbReference type="InterPro" id="IPR011709">
    <property type="entry name" value="DEAD-box_helicase_OB_fold"/>
</dbReference>
<accession>A0A6J1XMQ3</accession>
<name>A0A6J1XMQ3_ACIJB</name>
<feature type="compositionally biased region" description="Basic and acidic residues" evidence="5">
    <location>
        <begin position="220"/>
        <end position="234"/>
    </location>
</feature>
<dbReference type="GO" id="GO:0003724">
    <property type="term" value="F:RNA helicase activity"/>
    <property type="evidence" value="ECO:0007669"/>
    <property type="project" value="UniProtKB-EC"/>
</dbReference>
<evidence type="ECO:0000256" key="5">
    <source>
        <dbReference type="SAM" id="MobiDB-lite"/>
    </source>
</evidence>
<dbReference type="InterPro" id="IPR048333">
    <property type="entry name" value="HA2_WH"/>
</dbReference>
<sequence>MRKCVGGAREAGRSGRRWSLRAPAVPGPRRGARLEEMGVAKRSLEKLRDRETGRLREDGSRKLEKWRRGGGARGADGVPQSASRRLQRRCGGTVNLGGGGGRVGRWAWKLANGGSGGGQFPRRSKTLVGLQNKSYLSSQGAQGLEDPGWTCVCRADRRRSREVPCVSPVGPGAHCLSSSCATVRSKIGFLKRRWFLLAGTGLSLQLRDRVATAHRMPPPRTKEGGDDRGRHWDPSEEDSPGKWDWNCPETRRLFEDAFFRDEGYIPQGSEERTKFWTFFERLQRFQNLKSTRKGDKDPGRPKHSIPALADLPRAYDPRYRINLSVRGPDAWGSRGLDRQPPEKVSEFRRALLHYLDFGQKQAFGRLARLQRERAALPIAQYGARILQTLKEHQVVVVAGDTGCGKSTQVPQYLLAAGFSHVACTQPRRIACISLAKRVSFESLSQYGSRVGYQIRFESTRTAATKIVFLTVGLLLRQIQREPRLPQYQVLIVDEVHERHLHNDFLLGVLRRLLPERPDLKVILMSATINISLFSSYFGGAPVVQVPGRLFPITVVYQPQEAEPPASKSEKLDPRPFLRVLEAIDNKYPPEERGDLLVFLSGMAEISAVLEAAQAYASRTQRWVVLPLHSALSVADQDKVFDVAPPGVRKCILSTNIAETSVTIDGIRFVVDSGKVKEMGYDPQAKLQRLQEFWISQASAEQRKGRAGRTGPGVCFRLYAESDYDAFAPYPVPEIRRVALDALVLQMKSMCVGDPRTFPFIEPPPPASLETAILYLRDQGALDSSEALTPIGSLLAQLPVDVVIGKMLILGSMFHLAEPVLTIAAALSVQSPFTRSAQSNPEGAAARRPLDSDHGDPFTLFNVFNTWVQVKSERSRSSRKWCRHRCIEEHRLYEMANVRRQFKELLEDHGLLARARAPKPGDSYSRLRQRRERRALYQLKRRHEEGGGHRRKVLRLQEDPGGCSSEEDPGAGDSVDIQDVKFKLRHSLDQLQAATTSAQDLTRDQVALLKLVLGRGLYPQLAVPDPFNSSRKDSDQIFHTQSKQGTVPHPTSIFASSPEVLHTQEQEAGGGEGSRDDKDKLSSRHQLLTFVSLLETNKAYLVNCVRIPALQSLLLFSRSLDTNGDCSRLVADGWLELQLADSESAVRLLAASVRLRARWESALDRQLARQAQQRRLEVDQEEEEEDPVVRKEVADLSRELLKFTASKVPYSLRRLTGLEVQNLYVGPQTITAMPSLPGLFGSSALSPHPTKGGYAVTDFLTYNCLTSDTDLYSDCLRTFWTCPHCGLHVPLTPLERIAHENTCPEAPQDGPAGAEEAAPEPLQKASVLQKPYHCAACQKDFLFTPTEVLRHRRQHV</sequence>
<feature type="region of interest" description="Disordered" evidence="5">
    <location>
        <begin position="213"/>
        <end position="242"/>
    </location>
</feature>
<keyword evidence="8" id="KW-1185">Reference proteome</keyword>
<evidence type="ECO:0000256" key="4">
    <source>
        <dbReference type="ARBA" id="ARBA00022840"/>
    </source>
</evidence>
<evidence type="ECO:0000256" key="1">
    <source>
        <dbReference type="ARBA" id="ARBA00022741"/>
    </source>
</evidence>
<dbReference type="SMART" id="SM00847">
    <property type="entry name" value="HA2"/>
    <property type="match status" value="1"/>
</dbReference>
<keyword evidence="2" id="KW-0378">Hydrolase</keyword>
<dbReference type="SMART" id="SM00487">
    <property type="entry name" value="DEXDc"/>
    <property type="match status" value="1"/>
</dbReference>
<feature type="region of interest" description="Disordered" evidence="5">
    <location>
        <begin position="1"/>
        <end position="32"/>
    </location>
</feature>
<evidence type="ECO:0000259" key="7">
    <source>
        <dbReference type="PROSITE" id="PS51194"/>
    </source>
</evidence>
<dbReference type="InterPro" id="IPR056382">
    <property type="entry name" value="DHX34_Znf-C2H2"/>
</dbReference>
<feature type="region of interest" description="Disordered" evidence="5">
    <location>
        <begin position="1301"/>
        <end position="1320"/>
    </location>
</feature>
<dbReference type="Gene3D" id="1.20.120.1080">
    <property type="match status" value="1"/>
</dbReference>
<evidence type="ECO:0000313" key="8">
    <source>
        <dbReference type="Proteomes" id="UP001652583"/>
    </source>
</evidence>
<evidence type="ECO:0000259" key="6">
    <source>
        <dbReference type="PROSITE" id="PS51192"/>
    </source>
</evidence>
<dbReference type="RefSeq" id="XP_026893719.2">
    <property type="nucleotide sequence ID" value="XM_027037918.2"/>
</dbReference>
<dbReference type="CDD" id="cd17979">
    <property type="entry name" value="DEXHc_DHX34"/>
    <property type="match status" value="1"/>
</dbReference>
<proteinExistence type="predicted"/>
<dbReference type="PANTHER" id="PTHR18934">
    <property type="entry name" value="ATP-DEPENDENT RNA HELICASE"/>
    <property type="match status" value="1"/>
</dbReference>
<feature type="region of interest" description="Disordered" evidence="5">
    <location>
        <begin position="50"/>
        <end position="86"/>
    </location>
</feature>
<dbReference type="Pfam" id="PF07717">
    <property type="entry name" value="OB_NTP_bind"/>
    <property type="match status" value="1"/>
</dbReference>
<feature type="region of interest" description="Disordered" evidence="5">
    <location>
        <begin position="1023"/>
        <end position="1053"/>
    </location>
</feature>
<dbReference type="Pfam" id="PF21010">
    <property type="entry name" value="HA2_C"/>
    <property type="match status" value="1"/>
</dbReference>
<dbReference type="InterPro" id="IPR001650">
    <property type="entry name" value="Helicase_C-like"/>
</dbReference>
<feature type="compositionally biased region" description="Low complexity" evidence="5">
    <location>
        <begin position="1303"/>
        <end position="1320"/>
    </location>
</feature>
<organism evidence="8 9">
    <name type="scientific">Acinonyx jubatus</name>
    <name type="common">Cheetah</name>
    <dbReference type="NCBI Taxonomy" id="32536"/>
    <lineage>
        <taxon>Eukaryota</taxon>
        <taxon>Metazoa</taxon>
        <taxon>Chordata</taxon>
        <taxon>Craniata</taxon>
        <taxon>Vertebrata</taxon>
        <taxon>Euteleostomi</taxon>
        <taxon>Mammalia</taxon>
        <taxon>Eutheria</taxon>
        <taxon>Laurasiatheria</taxon>
        <taxon>Carnivora</taxon>
        <taxon>Feliformia</taxon>
        <taxon>Felidae</taxon>
        <taxon>Felinae</taxon>
        <taxon>Acinonyx</taxon>
    </lineage>
</organism>